<protein>
    <submittedName>
        <fullName evidence="1">Uncharacterized protein</fullName>
    </submittedName>
</protein>
<keyword evidence="2" id="KW-1185">Reference proteome</keyword>
<comment type="caution">
    <text evidence="1">The sequence shown here is derived from an EMBL/GenBank/DDBJ whole genome shotgun (WGS) entry which is preliminary data.</text>
</comment>
<dbReference type="EMBL" id="AEUY02000005">
    <property type="protein sequence ID" value="EHI65432.1"/>
    <property type="molecule type" value="Genomic_DNA"/>
</dbReference>
<reference evidence="1 2" key="1">
    <citation type="journal article" date="2014" name="Int. J. Syst. Evol. Microbiol.">
        <title>Phylogenomics and the dynamic genome evolution of the genus Streptococcus.</title>
        <authorList>
            <consortium name="The Broad Institute Genome Sequencing Platform"/>
            <person name="Richards V.P."/>
            <person name="Palmer S.R."/>
            <person name="Pavinski Bitar P.D."/>
            <person name="Qin X."/>
            <person name="Weinstock G.M."/>
            <person name="Highlander S.K."/>
            <person name="Town C.D."/>
            <person name="Burne R.A."/>
            <person name="Stanhope M.J."/>
        </authorList>
    </citation>
    <scope>NUCLEOTIDE SEQUENCE [LARGE SCALE GENOMIC DNA]</scope>
    <source>
        <strain evidence="1 2">LQ 940-04</strain>
    </source>
</reference>
<organism evidence="1 2">
    <name type="scientific">Streptococcus pseudoporcinus LQ 940-04</name>
    <dbReference type="NCBI Taxonomy" id="875093"/>
    <lineage>
        <taxon>Bacteria</taxon>
        <taxon>Bacillati</taxon>
        <taxon>Bacillota</taxon>
        <taxon>Bacilli</taxon>
        <taxon>Lactobacillales</taxon>
        <taxon>Streptococcaceae</taxon>
        <taxon>Streptococcus</taxon>
    </lineage>
</organism>
<evidence type="ECO:0000313" key="2">
    <source>
        <dbReference type="Proteomes" id="UP000003217"/>
    </source>
</evidence>
<accession>G5KAF8</accession>
<proteinExistence type="predicted"/>
<dbReference type="AlphaFoldDB" id="G5KAF8"/>
<gene>
    <name evidence="1" type="ORF">STRPS_0916</name>
</gene>
<evidence type="ECO:0000313" key="1">
    <source>
        <dbReference type="EMBL" id="EHI65432.1"/>
    </source>
</evidence>
<name>G5KAF8_9STRE</name>
<sequence length="47" mass="5538">MFVKYFMTNLLTLSIRKEKENSAIVGRAFFLETRGYCTSLFWLIAQV</sequence>
<dbReference type="Proteomes" id="UP000003217">
    <property type="component" value="Unassembled WGS sequence"/>
</dbReference>